<keyword evidence="2" id="KW-1185">Reference proteome</keyword>
<dbReference type="EMBL" id="CP092418">
    <property type="protein sequence ID" value="USD23281.1"/>
    <property type="molecule type" value="Genomic_DNA"/>
</dbReference>
<evidence type="ECO:0000313" key="1">
    <source>
        <dbReference type="EMBL" id="USD23281.1"/>
    </source>
</evidence>
<dbReference type="Proteomes" id="UP001055658">
    <property type="component" value="Chromosome"/>
</dbReference>
<organism evidence="1 2">
    <name type="scientific">Microbulbifer variabilis</name>
    <dbReference type="NCBI Taxonomy" id="266805"/>
    <lineage>
        <taxon>Bacteria</taxon>
        <taxon>Pseudomonadati</taxon>
        <taxon>Pseudomonadota</taxon>
        <taxon>Gammaproteobacteria</taxon>
        <taxon>Cellvibrionales</taxon>
        <taxon>Microbulbiferaceae</taxon>
        <taxon>Microbulbifer</taxon>
    </lineage>
</organism>
<gene>
    <name evidence="1" type="ORF">MJO52_09120</name>
</gene>
<evidence type="ECO:0000313" key="2">
    <source>
        <dbReference type="Proteomes" id="UP001055658"/>
    </source>
</evidence>
<reference evidence="1" key="1">
    <citation type="submission" date="2022-02" db="EMBL/GenBank/DDBJ databases">
        <title>Coral-associated bacteria.</title>
        <authorList>
            <person name="Tang K."/>
            <person name="Wang X."/>
        </authorList>
    </citation>
    <scope>NUCLEOTIDE SEQUENCE</scope>
    <source>
        <strain evidence="1">SCSIO 43006</strain>
    </source>
</reference>
<name>A0ABY4VGA4_9GAMM</name>
<protein>
    <submittedName>
        <fullName evidence="1">Uncharacterized protein</fullName>
    </submittedName>
</protein>
<sequence>MSKVKVEWKVILLSAFAGSFLTGVSQYLLLNASYDNDIKKARLLVRQELLMKELEERKKAYKGIRKAVLEFHNARSERDMLVAGVKINALKPYFERVYRSQASVEAWREKMMEKIKNKDKEASDDFFEEMEAAFHADLKRIESQILE</sequence>
<dbReference type="RefSeq" id="WP_252085627.1">
    <property type="nucleotide sequence ID" value="NZ_CP092418.1"/>
</dbReference>
<accession>A0ABY4VGA4</accession>
<proteinExistence type="predicted"/>